<sequence length="405" mass="43038">MNAPEPTVSVSPRASARAQAVAPFLVMQVAQEAAAYARTLPDGAPRLLYLNIGEPDFGAPAAVRAAAEQAIRDGRTAYTAALGLDALRERLAAWYRTHHGVDVPARRIAITAGASGALQLAVLALFDAGDEVLLPDPCYPCNRQILASLGVTPTLLATTPATRYQPTAAQIAAAWGPRTRGVMLASPANPTGTSIDPQTLRAIRDAVRHRGGALVVDEIYLGLSFDAHYGQTALASGDDIVSVNSFSKTFGMTGWRLGWLVLPEALVPAVERLAQNHTICASTVAQWAALACFEAETLAEAERRRADYAARRDAFVPALRALGFGIPVEPDGAFYVWADASALFARAGVTDSQGFVRAMLRHTHIVATPSADFGTADGGRFVRFSLAAARADLDEAVERLRRWLG</sequence>
<dbReference type="STRING" id="307486.GCA_000807215_01576"/>
<dbReference type="NCBIfam" id="NF005601">
    <property type="entry name" value="PRK07337.1"/>
    <property type="match status" value="1"/>
</dbReference>
<comment type="similarity">
    <text evidence="2 6">Belongs to the class-I pyridoxal-phosphate-dependent aminotransferase family.</text>
</comment>
<protein>
    <recommendedName>
        <fullName evidence="6">Aminotransferase</fullName>
        <ecNumber evidence="6">2.6.1.-</ecNumber>
    </recommendedName>
</protein>
<organism evidence="8 9">
    <name type="scientific">Tepidimonas taiwanensis</name>
    <dbReference type="NCBI Taxonomy" id="307486"/>
    <lineage>
        <taxon>Bacteria</taxon>
        <taxon>Pseudomonadati</taxon>
        <taxon>Pseudomonadota</taxon>
        <taxon>Betaproteobacteria</taxon>
        <taxon>Burkholderiales</taxon>
        <taxon>Tepidimonas</taxon>
    </lineage>
</organism>
<dbReference type="PANTHER" id="PTHR46383">
    <property type="entry name" value="ASPARTATE AMINOTRANSFERASE"/>
    <property type="match status" value="1"/>
</dbReference>
<feature type="domain" description="Aminotransferase class I/classII large" evidence="7">
    <location>
        <begin position="48"/>
        <end position="400"/>
    </location>
</feature>
<dbReference type="EC" id="2.6.1.-" evidence="6"/>
<evidence type="ECO:0000313" key="8">
    <source>
        <dbReference type="EMBL" id="TSE30192.1"/>
    </source>
</evidence>
<dbReference type="SUPFAM" id="SSF53383">
    <property type="entry name" value="PLP-dependent transferases"/>
    <property type="match status" value="1"/>
</dbReference>
<dbReference type="InterPro" id="IPR015421">
    <property type="entry name" value="PyrdxlP-dep_Trfase_major"/>
</dbReference>
<keyword evidence="5" id="KW-0663">Pyridoxal phosphate</keyword>
<evidence type="ECO:0000256" key="6">
    <source>
        <dbReference type="RuleBase" id="RU000481"/>
    </source>
</evidence>
<dbReference type="Proteomes" id="UP000317763">
    <property type="component" value="Unassembled WGS sequence"/>
</dbReference>
<comment type="cofactor">
    <cofactor evidence="1 6">
        <name>pyridoxal 5'-phosphate</name>
        <dbReference type="ChEBI" id="CHEBI:597326"/>
    </cofactor>
</comment>
<dbReference type="Pfam" id="PF00155">
    <property type="entry name" value="Aminotran_1_2"/>
    <property type="match status" value="1"/>
</dbReference>
<comment type="caution">
    <text evidence="8">The sequence shown here is derived from an EMBL/GenBank/DDBJ whole genome shotgun (WGS) entry which is preliminary data.</text>
</comment>
<accession>A0A554X2X4</accession>
<proteinExistence type="inferred from homology"/>
<dbReference type="GO" id="GO:0030170">
    <property type="term" value="F:pyridoxal phosphate binding"/>
    <property type="evidence" value="ECO:0007669"/>
    <property type="project" value="InterPro"/>
</dbReference>
<evidence type="ECO:0000256" key="2">
    <source>
        <dbReference type="ARBA" id="ARBA00007441"/>
    </source>
</evidence>
<dbReference type="InterPro" id="IPR015424">
    <property type="entry name" value="PyrdxlP-dep_Trfase"/>
</dbReference>
<gene>
    <name evidence="8" type="primary">patA</name>
    <name evidence="8" type="ORF">Ttaiw_02029</name>
</gene>
<dbReference type="PRINTS" id="PR00753">
    <property type="entry name" value="ACCSYNTHASE"/>
</dbReference>
<dbReference type="InterPro" id="IPR004838">
    <property type="entry name" value="NHTrfase_class1_PyrdxlP-BS"/>
</dbReference>
<dbReference type="InterPro" id="IPR050596">
    <property type="entry name" value="AspAT/PAT-like"/>
</dbReference>
<reference evidence="8 9" key="1">
    <citation type="submission" date="2019-07" db="EMBL/GenBank/DDBJ databases">
        <title>Tepidimonas taiwanensis I1-1 draft genome.</title>
        <authorList>
            <person name="Da Costa M.S."/>
            <person name="Froufe H.J.C."/>
            <person name="Egas C."/>
            <person name="Albuquerque L."/>
        </authorList>
    </citation>
    <scope>NUCLEOTIDE SEQUENCE [LARGE SCALE GENOMIC DNA]</scope>
    <source>
        <strain evidence="8 9">I1-1</strain>
    </source>
</reference>
<dbReference type="GO" id="GO:0006520">
    <property type="term" value="P:amino acid metabolic process"/>
    <property type="evidence" value="ECO:0007669"/>
    <property type="project" value="InterPro"/>
</dbReference>
<dbReference type="EMBL" id="VJOM01000025">
    <property type="protein sequence ID" value="TSE30192.1"/>
    <property type="molecule type" value="Genomic_DNA"/>
</dbReference>
<dbReference type="PANTHER" id="PTHR46383:SF2">
    <property type="entry name" value="AMINOTRANSFERASE"/>
    <property type="match status" value="1"/>
</dbReference>
<dbReference type="RefSeq" id="WP_143898229.1">
    <property type="nucleotide sequence ID" value="NZ_CP083911.1"/>
</dbReference>
<evidence type="ECO:0000313" key="9">
    <source>
        <dbReference type="Proteomes" id="UP000317763"/>
    </source>
</evidence>
<dbReference type="CDD" id="cd00609">
    <property type="entry name" value="AAT_like"/>
    <property type="match status" value="1"/>
</dbReference>
<evidence type="ECO:0000259" key="7">
    <source>
        <dbReference type="Pfam" id="PF00155"/>
    </source>
</evidence>
<dbReference type="AlphaFoldDB" id="A0A554X2X4"/>
<keyword evidence="3 6" id="KW-0032">Aminotransferase</keyword>
<dbReference type="Gene3D" id="3.40.640.10">
    <property type="entry name" value="Type I PLP-dependent aspartate aminotransferase-like (Major domain)"/>
    <property type="match status" value="1"/>
</dbReference>
<name>A0A554X2X4_9BURK</name>
<evidence type="ECO:0000256" key="4">
    <source>
        <dbReference type="ARBA" id="ARBA00022679"/>
    </source>
</evidence>
<dbReference type="InterPro" id="IPR004839">
    <property type="entry name" value="Aminotransferase_I/II_large"/>
</dbReference>
<evidence type="ECO:0000256" key="5">
    <source>
        <dbReference type="ARBA" id="ARBA00022898"/>
    </source>
</evidence>
<dbReference type="GO" id="GO:0008483">
    <property type="term" value="F:transaminase activity"/>
    <property type="evidence" value="ECO:0007669"/>
    <property type="project" value="UniProtKB-KW"/>
</dbReference>
<evidence type="ECO:0000256" key="3">
    <source>
        <dbReference type="ARBA" id="ARBA00022576"/>
    </source>
</evidence>
<keyword evidence="4 6" id="KW-0808">Transferase</keyword>
<dbReference type="OrthoDB" id="9803354at2"/>
<dbReference type="PROSITE" id="PS00105">
    <property type="entry name" value="AA_TRANSFER_CLASS_1"/>
    <property type="match status" value="1"/>
</dbReference>
<keyword evidence="9" id="KW-1185">Reference proteome</keyword>
<evidence type="ECO:0000256" key="1">
    <source>
        <dbReference type="ARBA" id="ARBA00001933"/>
    </source>
</evidence>